<comment type="caution">
    <text evidence="2">The sequence shown here is derived from an EMBL/GenBank/DDBJ whole genome shotgun (WGS) entry which is preliminary data.</text>
</comment>
<reference evidence="2 3" key="1">
    <citation type="submission" date="2020-02" db="EMBL/GenBank/DDBJ databases">
        <title>Balneolaceae bacterium YR4-1, complete genome.</title>
        <authorList>
            <person name="Li Y."/>
            <person name="Wu S."/>
        </authorList>
    </citation>
    <scope>NUCLEOTIDE SEQUENCE [LARGE SCALE GENOMIC DNA]</scope>
    <source>
        <strain evidence="2 3">YR4-1</strain>
    </source>
</reference>
<dbReference type="SFLD" id="SFLDS00029">
    <property type="entry name" value="Radical_SAM"/>
    <property type="match status" value="1"/>
</dbReference>
<keyword evidence="3" id="KW-1185">Reference proteome</keyword>
<sequence length="315" mass="35651">MPDDHDILELRPAKKNLDPFKPYHYLHEEEVDAIGTIKTVNTLFLTNKECPFKCTMCDLWKHTLDSPTPQGAIPQQINYALDLLPKASVVKLYNNGNFFDTGAIPPADYPAIAKQLQGIERVVVENHPKLCNDRCLEFAELLDGKLEIALGLETIHPEVLPKLNKQITTDNFRKAVSFLISNDIATRAFILLNPPYLTDDKENIEWTVRSIAFAFEAGVQTCSIIPTRAGNGIMDKLKENGKFVPPTLPALESAFEESMKMEKGRVFVDLWDLEHFSTCEVCFTKRKARLEKMNMTQKIQPRVNCPVSCKQNGMI</sequence>
<organism evidence="2 3">
    <name type="scientific">Halalkalibaculum roseum</name>
    <dbReference type="NCBI Taxonomy" id="2709311"/>
    <lineage>
        <taxon>Bacteria</taxon>
        <taxon>Pseudomonadati</taxon>
        <taxon>Balneolota</taxon>
        <taxon>Balneolia</taxon>
        <taxon>Balneolales</taxon>
        <taxon>Balneolaceae</taxon>
        <taxon>Halalkalibaculum</taxon>
    </lineage>
</organism>
<proteinExistence type="predicted"/>
<dbReference type="AlphaFoldDB" id="A0A6M1SZW5"/>
<dbReference type="InterPro" id="IPR058240">
    <property type="entry name" value="rSAM_sf"/>
</dbReference>
<dbReference type="GO" id="GO:0003824">
    <property type="term" value="F:catalytic activity"/>
    <property type="evidence" value="ECO:0007669"/>
    <property type="project" value="InterPro"/>
</dbReference>
<dbReference type="GO" id="GO:0051536">
    <property type="term" value="F:iron-sulfur cluster binding"/>
    <property type="evidence" value="ECO:0007669"/>
    <property type="project" value="InterPro"/>
</dbReference>
<dbReference type="SMART" id="SM00729">
    <property type="entry name" value="Elp3"/>
    <property type="match status" value="1"/>
</dbReference>
<evidence type="ECO:0000259" key="1">
    <source>
        <dbReference type="SMART" id="SM00729"/>
    </source>
</evidence>
<gene>
    <name evidence="2" type="ORF">G3570_12280</name>
</gene>
<evidence type="ECO:0000313" key="2">
    <source>
        <dbReference type="EMBL" id="NGP77416.1"/>
    </source>
</evidence>
<name>A0A6M1SZW5_9BACT</name>
<protein>
    <submittedName>
        <fullName evidence="2">Radical SAM protein</fullName>
    </submittedName>
</protein>
<dbReference type="InterPro" id="IPR007197">
    <property type="entry name" value="rSAM"/>
</dbReference>
<feature type="domain" description="Elp3/MiaA/NifB-like radical SAM core" evidence="1">
    <location>
        <begin position="40"/>
        <end position="257"/>
    </location>
</feature>
<evidence type="ECO:0000313" key="3">
    <source>
        <dbReference type="Proteomes" id="UP000473278"/>
    </source>
</evidence>
<dbReference type="InterPro" id="IPR006638">
    <property type="entry name" value="Elp3/MiaA/NifB-like_rSAM"/>
</dbReference>
<dbReference type="Proteomes" id="UP000473278">
    <property type="component" value="Unassembled WGS sequence"/>
</dbReference>
<dbReference type="SUPFAM" id="SSF102114">
    <property type="entry name" value="Radical SAM enzymes"/>
    <property type="match status" value="1"/>
</dbReference>
<dbReference type="PIRSF" id="PIRSF004954">
    <property type="entry name" value="Radical_SAM"/>
    <property type="match status" value="1"/>
</dbReference>
<dbReference type="EMBL" id="JAALLT010000004">
    <property type="protein sequence ID" value="NGP77416.1"/>
    <property type="molecule type" value="Genomic_DNA"/>
</dbReference>
<dbReference type="InterPro" id="IPR005909">
    <property type="entry name" value="RaSEA"/>
</dbReference>
<accession>A0A6M1SZW5</accession>